<dbReference type="EMBL" id="JACHDS010000001">
    <property type="protein sequence ID" value="MBB6173824.1"/>
    <property type="molecule type" value="Genomic_DNA"/>
</dbReference>
<dbReference type="SUPFAM" id="SSF52777">
    <property type="entry name" value="CoA-dependent acyltransferases"/>
    <property type="match status" value="2"/>
</dbReference>
<feature type="region of interest" description="Disordered" evidence="1">
    <location>
        <begin position="343"/>
        <end position="371"/>
    </location>
</feature>
<evidence type="ECO:0000313" key="3">
    <source>
        <dbReference type="EMBL" id="MBB6173824.1"/>
    </source>
</evidence>
<dbReference type="GO" id="GO:0003824">
    <property type="term" value="F:catalytic activity"/>
    <property type="evidence" value="ECO:0007669"/>
    <property type="project" value="InterPro"/>
</dbReference>
<dbReference type="InterPro" id="IPR023213">
    <property type="entry name" value="CAT-like_dom_sf"/>
</dbReference>
<feature type="compositionally biased region" description="Acidic residues" evidence="1">
    <location>
        <begin position="354"/>
        <end position="370"/>
    </location>
</feature>
<accession>A0A7X0D8B0</accession>
<dbReference type="Gene3D" id="3.30.559.10">
    <property type="entry name" value="Chloramphenicol acetyltransferase-like domain"/>
    <property type="match status" value="1"/>
</dbReference>
<comment type="caution">
    <text evidence="3">The sequence shown here is derived from an EMBL/GenBank/DDBJ whole genome shotgun (WGS) entry which is preliminary data.</text>
</comment>
<dbReference type="Proteomes" id="UP000546642">
    <property type="component" value="Unassembled WGS sequence"/>
</dbReference>
<protein>
    <recommendedName>
        <fullName evidence="2">Condensation domain-containing protein</fullName>
    </recommendedName>
</protein>
<dbReference type="RefSeq" id="WP_184077458.1">
    <property type="nucleotide sequence ID" value="NZ_JACHDS010000001.1"/>
</dbReference>
<organism evidence="3 4">
    <name type="scientific">Nocardiopsis mwathae</name>
    <dbReference type="NCBI Taxonomy" id="1472723"/>
    <lineage>
        <taxon>Bacteria</taxon>
        <taxon>Bacillati</taxon>
        <taxon>Actinomycetota</taxon>
        <taxon>Actinomycetes</taxon>
        <taxon>Streptosporangiales</taxon>
        <taxon>Nocardiopsidaceae</taxon>
        <taxon>Nocardiopsis</taxon>
    </lineage>
</organism>
<proteinExistence type="predicted"/>
<dbReference type="Gene3D" id="3.30.559.30">
    <property type="entry name" value="Nonribosomal peptide synthetase, condensation domain"/>
    <property type="match status" value="1"/>
</dbReference>
<gene>
    <name evidence="3" type="ORF">HNR23_003884</name>
</gene>
<keyword evidence="4" id="KW-1185">Reference proteome</keyword>
<dbReference type="GO" id="GO:0008610">
    <property type="term" value="P:lipid biosynthetic process"/>
    <property type="evidence" value="ECO:0007669"/>
    <property type="project" value="UniProtKB-ARBA"/>
</dbReference>
<name>A0A7X0D8B0_9ACTN</name>
<evidence type="ECO:0000259" key="2">
    <source>
        <dbReference type="Pfam" id="PF00668"/>
    </source>
</evidence>
<dbReference type="InterPro" id="IPR001242">
    <property type="entry name" value="Condensation_dom"/>
</dbReference>
<dbReference type="Pfam" id="PF00668">
    <property type="entry name" value="Condensation"/>
    <property type="match status" value="1"/>
</dbReference>
<dbReference type="AlphaFoldDB" id="A0A7X0D8B0"/>
<feature type="domain" description="Condensation" evidence="2">
    <location>
        <begin position="74"/>
        <end position="344"/>
    </location>
</feature>
<reference evidence="3 4" key="1">
    <citation type="submission" date="2020-08" db="EMBL/GenBank/DDBJ databases">
        <title>Sequencing the genomes of 1000 actinobacteria strains.</title>
        <authorList>
            <person name="Klenk H.-P."/>
        </authorList>
    </citation>
    <scope>NUCLEOTIDE SEQUENCE [LARGE SCALE GENOMIC DNA]</scope>
    <source>
        <strain evidence="3 4">DSM 46659</strain>
    </source>
</reference>
<sequence>MRVTTLDRYDPAPGRVIEFVPSAATLTAADGTPASPVPPSLNQRFHLETERRQHDGPRHWLACAFDFEGDLGSSRAICPEALRQAFVHWVRRHETLRSGFRPAPDGEAIERFVLPAEAFDLEPREVGDYTTTDALRAYVAKRLDEACRALSWPSYLFAVVLRPGSATVFCGFDHCNVDAYSLAIAVRELGACYRAVAAGSEPDLPAVGSYVDFCALEQEVVASPPTRDDPLIRRWADFFAACGGTTPSFPLDLGLAPGERHPQGTDTRRLLDDRAADAFERACRDAGGSLFSGVLATVGEAAHRLGPGDELRLCVPLHTRHEERWTNAIGWFTTVAPLTLDITGGSGPGRPAESEEALESADAPEGEESAESAALSAFTTRLHAARTGFRTALDLARRPVAHVLAALGDEFTRTRDDVFMLSFVDYRRFPGSDDFAPANAHHLSAVTVADDAQFWISRTHEGLFLRSRYPATPAAEATVLSFADALGEAMTTHTRGPYRGTISAS</sequence>
<evidence type="ECO:0000313" key="4">
    <source>
        <dbReference type="Proteomes" id="UP000546642"/>
    </source>
</evidence>
<evidence type="ECO:0000256" key="1">
    <source>
        <dbReference type="SAM" id="MobiDB-lite"/>
    </source>
</evidence>